<dbReference type="InterPro" id="IPR007627">
    <property type="entry name" value="RNA_pol_sigma70_r2"/>
</dbReference>
<dbReference type="SUPFAM" id="SSF88946">
    <property type="entry name" value="Sigma2 domain of RNA polymerase sigma factors"/>
    <property type="match status" value="1"/>
</dbReference>
<evidence type="ECO:0000256" key="2">
    <source>
        <dbReference type="ARBA" id="ARBA00023015"/>
    </source>
</evidence>
<organism evidence="8 9">
    <name type="scientific">Thermosporothrix hazakensis</name>
    <dbReference type="NCBI Taxonomy" id="644383"/>
    <lineage>
        <taxon>Bacteria</taxon>
        <taxon>Bacillati</taxon>
        <taxon>Chloroflexota</taxon>
        <taxon>Ktedonobacteria</taxon>
        <taxon>Ktedonobacterales</taxon>
        <taxon>Thermosporotrichaceae</taxon>
        <taxon>Thermosporothrix</taxon>
    </lineage>
</organism>
<dbReference type="GO" id="GO:0003677">
    <property type="term" value="F:DNA binding"/>
    <property type="evidence" value="ECO:0007669"/>
    <property type="project" value="UniProtKB-KW"/>
</dbReference>
<feature type="domain" description="RNA polymerase sigma-70 region 2" evidence="6">
    <location>
        <begin position="17"/>
        <end position="84"/>
    </location>
</feature>
<dbReference type="AlphaFoldDB" id="A0A326U6K1"/>
<evidence type="ECO:0000256" key="4">
    <source>
        <dbReference type="ARBA" id="ARBA00023125"/>
    </source>
</evidence>
<dbReference type="InterPro" id="IPR013249">
    <property type="entry name" value="RNA_pol_sigma70_r4_t2"/>
</dbReference>
<dbReference type="RefSeq" id="WP_170142663.1">
    <property type="nucleotide sequence ID" value="NZ_BIFX01000001.1"/>
</dbReference>
<reference evidence="8 9" key="1">
    <citation type="submission" date="2018-06" db="EMBL/GenBank/DDBJ databases">
        <title>Genomic Encyclopedia of Archaeal and Bacterial Type Strains, Phase II (KMG-II): from individual species to whole genera.</title>
        <authorList>
            <person name="Goeker M."/>
        </authorList>
    </citation>
    <scope>NUCLEOTIDE SEQUENCE [LARGE SCALE GENOMIC DNA]</scope>
    <source>
        <strain evidence="8 9">ATCC BAA-1881</strain>
    </source>
</reference>
<dbReference type="PANTHER" id="PTHR43133">
    <property type="entry name" value="RNA POLYMERASE ECF-TYPE SIGMA FACTO"/>
    <property type="match status" value="1"/>
</dbReference>
<gene>
    <name evidence="8" type="ORF">EI42_03184</name>
</gene>
<keyword evidence="9" id="KW-1185">Reference proteome</keyword>
<dbReference type="InterPro" id="IPR013325">
    <property type="entry name" value="RNA_pol_sigma_r2"/>
</dbReference>
<dbReference type="Pfam" id="PF04542">
    <property type="entry name" value="Sigma70_r2"/>
    <property type="match status" value="1"/>
</dbReference>
<comment type="similarity">
    <text evidence="1">Belongs to the sigma-70 factor family. ECF subfamily.</text>
</comment>
<dbReference type="Pfam" id="PF08281">
    <property type="entry name" value="Sigma70_r4_2"/>
    <property type="match status" value="1"/>
</dbReference>
<keyword evidence="4" id="KW-0238">DNA-binding</keyword>
<protein>
    <submittedName>
        <fullName evidence="8">RNA polymerase sigma-70 factor (ECF subfamily)</fullName>
    </submittedName>
</protein>
<evidence type="ECO:0000313" key="8">
    <source>
        <dbReference type="EMBL" id="PZW28430.1"/>
    </source>
</evidence>
<keyword evidence="2" id="KW-0805">Transcription regulation</keyword>
<feature type="domain" description="RNA polymerase sigma factor 70 region 4 type 2" evidence="7">
    <location>
        <begin position="117"/>
        <end position="168"/>
    </location>
</feature>
<dbReference type="Proteomes" id="UP000248806">
    <property type="component" value="Unassembled WGS sequence"/>
</dbReference>
<accession>A0A326U6K1</accession>
<evidence type="ECO:0000259" key="7">
    <source>
        <dbReference type="Pfam" id="PF08281"/>
    </source>
</evidence>
<evidence type="ECO:0000256" key="5">
    <source>
        <dbReference type="ARBA" id="ARBA00023163"/>
    </source>
</evidence>
<keyword evidence="3" id="KW-0731">Sigma factor</keyword>
<dbReference type="InterPro" id="IPR013324">
    <property type="entry name" value="RNA_pol_sigma_r3/r4-like"/>
</dbReference>
<dbReference type="Gene3D" id="1.10.1740.10">
    <property type="match status" value="1"/>
</dbReference>
<keyword evidence="5" id="KW-0804">Transcription</keyword>
<dbReference type="GO" id="GO:0016987">
    <property type="term" value="F:sigma factor activity"/>
    <property type="evidence" value="ECO:0007669"/>
    <property type="project" value="UniProtKB-KW"/>
</dbReference>
<dbReference type="InterPro" id="IPR014284">
    <property type="entry name" value="RNA_pol_sigma-70_dom"/>
</dbReference>
<dbReference type="NCBIfam" id="TIGR02937">
    <property type="entry name" value="sigma70-ECF"/>
    <property type="match status" value="1"/>
</dbReference>
<comment type="caution">
    <text evidence="8">The sequence shown here is derived from an EMBL/GenBank/DDBJ whole genome shotgun (WGS) entry which is preliminary data.</text>
</comment>
<proteinExistence type="inferred from homology"/>
<dbReference type="EMBL" id="QKUF01000010">
    <property type="protein sequence ID" value="PZW28430.1"/>
    <property type="molecule type" value="Genomic_DNA"/>
</dbReference>
<name>A0A326U6K1_THEHA</name>
<evidence type="ECO:0000259" key="6">
    <source>
        <dbReference type="Pfam" id="PF04542"/>
    </source>
</evidence>
<evidence type="ECO:0000256" key="1">
    <source>
        <dbReference type="ARBA" id="ARBA00010641"/>
    </source>
</evidence>
<dbReference type="GO" id="GO:0006352">
    <property type="term" value="P:DNA-templated transcription initiation"/>
    <property type="evidence" value="ECO:0007669"/>
    <property type="project" value="InterPro"/>
</dbReference>
<dbReference type="Gene3D" id="1.10.10.10">
    <property type="entry name" value="Winged helix-like DNA-binding domain superfamily/Winged helix DNA-binding domain"/>
    <property type="match status" value="1"/>
</dbReference>
<evidence type="ECO:0000313" key="9">
    <source>
        <dbReference type="Proteomes" id="UP000248806"/>
    </source>
</evidence>
<dbReference type="InterPro" id="IPR039425">
    <property type="entry name" value="RNA_pol_sigma-70-like"/>
</dbReference>
<dbReference type="PANTHER" id="PTHR43133:SF52">
    <property type="entry name" value="ECF RNA POLYMERASE SIGMA FACTOR SIGL"/>
    <property type="match status" value="1"/>
</dbReference>
<sequence>MQDTLDKTEGSLISASYQKHATRLLAYLKRHTSSQEDAEDLLYDVFYMAIKHEQQFAAMDEEKRRSWLWTVAHNKLINYYRRTQNRDFVPLDDLESIRDSERYEPEYSFLQNEEEAILQEYLKQLPKAQQEVLYLRFTSGLRCTEIARILKKREGAIRAMLSRSLRALRSMFESRKGDI</sequence>
<dbReference type="SUPFAM" id="SSF88659">
    <property type="entry name" value="Sigma3 and sigma4 domains of RNA polymerase sigma factors"/>
    <property type="match status" value="1"/>
</dbReference>
<dbReference type="InterPro" id="IPR036388">
    <property type="entry name" value="WH-like_DNA-bd_sf"/>
</dbReference>
<evidence type="ECO:0000256" key="3">
    <source>
        <dbReference type="ARBA" id="ARBA00023082"/>
    </source>
</evidence>